<evidence type="ECO:0000313" key="2">
    <source>
        <dbReference type="Proteomes" id="UP000296049"/>
    </source>
</evidence>
<dbReference type="AlphaFoldDB" id="R0LXA7"/>
<organism evidence="1 2">
    <name type="scientific">Anas platyrhynchos</name>
    <name type="common">Mallard</name>
    <name type="synonym">Anas boschas</name>
    <dbReference type="NCBI Taxonomy" id="8839"/>
    <lineage>
        <taxon>Eukaryota</taxon>
        <taxon>Metazoa</taxon>
        <taxon>Chordata</taxon>
        <taxon>Craniata</taxon>
        <taxon>Vertebrata</taxon>
        <taxon>Euteleostomi</taxon>
        <taxon>Archelosauria</taxon>
        <taxon>Archosauria</taxon>
        <taxon>Dinosauria</taxon>
        <taxon>Saurischia</taxon>
        <taxon>Theropoda</taxon>
        <taxon>Coelurosauria</taxon>
        <taxon>Aves</taxon>
        <taxon>Neognathae</taxon>
        <taxon>Galloanserae</taxon>
        <taxon>Anseriformes</taxon>
        <taxon>Anatidae</taxon>
        <taxon>Anatinae</taxon>
        <taxon>Anas</taxon>
    </lineage>
</organism>
<reference evidence="2" key="1">
    <citation type="journal article" date="2013" name="Nat. Genet.">
        <title>The duck genome and transcriptome provide insight into an avian influenza virus reservoir species.</title>
        <authorList>
            <person name="Huang Y."/>
            <person name="Li Y."/>
            <person name="Burt D.W."/>
            <person name="Chen H."/>
            <person name="Zhang Y."/>
            <person name="Qian W."/>
            <person name="Kim H."/>
            <person name="Gan S."/>
            <person name="Zhao Y."/>
            <person name="Li J."/>
            <person name="Yi K."/>
            <person name="Feng H."/>
            <person name="Zhu P."/>
            <person name="Li B."/>
            <person name="Liu Q."/>
            <person name="Fairley S."/>
            <person name="Magor K.E."/>
            <person name="Du Z."/>
            <person name="Hu X."/>
            <person name="Goodman L."/>
            <person name="Tafer H."/>
            <person name="Vignal A."/>
            <person name="Lee T."/>
            <person name="Kim K.W."/>
            <person name="Sheng Z."/>
            <person name="An Y."/>
            <person name="Searle S."/>
            <person name="Herrero J."/>
            <person name="Groenen M.A."/>
            <person name="Crooijmans R.P."/>
            <person name="Faraut T."/>
            <person name="Cai Q."/>
            <person name="Webster R.G."/>
            <person name="Aldridge J.R."/>
            <person name="Warren W.C."/>
            <person name="Bartschat S."/>
            <person name="Kehr S."/>
            <person name="Marz M."/>
            <person name="Stadler P.F."/>
            <person name="Smith J."/>
            <person name="Kraus R.H."/>
            <person name="Zhao Y."/>
            <person name="Ren L."/>
            <person name="Fei J."/>
            <person name="Morisson M."/>
            <person name="Kaiser P."/>
            <person name="Griffin D.K."/>
            <person name="Rao M."/>
            <person name="Pitel F."/>
            <person name="Wang J."/>
            <person name="Li N."/>
        </authorList>
    </citation>
    <scope>NUCLEOTIDE SEQUENCE [LARGE SCALE GENOMIC DNA]</scope>
</reference>
<keyword evidence="2" id="KW-1185">Reference proteome</keyword>
<name>R0LXA7_ANAPL</name>
<proteinExistence type="predicted"/>
<dbReference type="Proteomes" id="UP000296049">
    <property type="component" value="Unassembled WGS sequence"/>
</dbReference>
<evidence type="ECO:0000313" key="1">
    <source>
        <dbReference type="EMBL" id="EOB06395.1"/>
    </source>
</evidence>
<protein>
    <submittedName>
        <fullName evidence="1">Uncharacterized protein</fullName>
    </submittedName>
</protein>
<sequence>MTPTSTSKIYDSQHWNLSQFVVAKASNAQQPPVMSVEVTIAEEFAGLPSQKPICFEPVSSNCPPPKPLAHVGSFANHTSSVTAAGCLLFGQECHPRNTGTSSSPAHCLNKPLPHAKAEVNRFLRGYRWRHALDKPALGVHLISLARGAAFPIPLDI</sequence>
<accession>R0LXA7</accession>
<gene>
    <name evidence="1" type="ORF">Anapl_04045</name>
</gene>
<dbReference type="EMBL" id="KB742617">
    <property type="protein sequence ID" value="EOB06395.1"/>
    <property type="molecule type" value="Genomic_DNA"/>
</dbReference>